<evidence type="ECO:0000256" key="2">
    <source>
        <dbReference type="SAM" id="MobiDB-lite"/>
    </source>
</evidence>
<evidence type="ECO:0000313" key="3">
    <source>
        <dbReference type="EMBL" id="GFY87309.1"/>
    </source>
</evidence>
<accession>A0A7J0EMV0</accession>
<dbReference type="EMBL" id="BJWL01000005">
    <property type="protein sequence ID" value="GFY87309.1"/>
    <property type="molecule type" value="Genomic_DNA"/>
</dbReference>
<proteinExistence type="predicted"/>
<comment type="caution">
    <text evidence="3">The sequence shown here is derived from an EMBL/GenBank/DDBJ whole genome shotgun (WGS) entry which is preliminary data.</text>
</comment>
<feature type="region of interest" description="Disordered" evidence="2">
    <location>
        <begin position="188"/>
        <end position="214"/>
    </location>
</feature>
<gene>
    <name evidence="3" type="ORF">Acr_05g0009480</name>
</gene>
<name>A0A7J0EMV0_9ERIC</name>
<feature type="coiled-coil region" evidence="1">
    <location>
        <begin position="129"/>
        <end position="160"/>
    </location>
</feature>
<dbReference type="AlphaFoldDB" id="A0A7J0EMV0"/>
<evidence type="ECO:0000256" key="1">
    <source>
        <dbReference type="SAM" id="Coils"/>
    </source>
</evidence>
<organism evidence="3 4">
    <name type="scientific">Actinidia rufa</name>
    <dbReference type="NCBI Taxonomy" id="165716"/>
    <lineage>
        <taxon>Eukaryota</taxon>
        <taxon>Viridiplantae</taxon>
        <taxon>Streptophyta</taxon>
        <taxon>Embryophyta</taxon>
        <taxon>Tracheophyta</taxon>
        <taxon>Spermatophyta</taxon>
        <taxon>Magnoliopsida</taxon>
        <taxon>eudicotyledons</taxon>
        <taxon>Gunneridae</taxon>
        <taxon>Pentapetalae</taxon>
        <taxon>asterids</taxon>
        <taxon>Ericales</taxon>
        <taxon>Actinidiaceae</taxon>
        <taxon>Actinidia</taxon>
    </lineage>
</organism>
<sequence length="235" mass="26174">MTKSTPAMKKVVIGEKRLRDEVSNIPLNESKSKEKEALPTPVAKKAKLTTSSVSVTRGTKPTVAPREGISANLGAFLGPGASMLGNPSMVEKILLGVNLLADKEKVDKLSLDLVVTKFFHIVGQLEGLLDEFNKQEKKAVARLEEEVAELKKNKALAKKKFVEEQLAYHHPNLDIDLDGMALDHDLLDEEEEEDEAEEEGGDKEKEGNKGRARRKAMPVYSLLKHLYFCKYLFFL</sequence>
<reference evidence="3 4" key="1">
    <citation type="submission" date="2019-07" db="EMBL/GenBank/DDBJ databases">
        <title>De Novo Assembly of kiwifruit Actinidia rufa.</title>
        <authorList>
            <person name="Sugita-Konishi S."/>
            <person name="Sato K."/>
            <person name="Mori E."/>
            <person name="Abe Y."/>
            <person name="Kisaki G."/>
            <person name="Hamano K."/>
            <person name="Suezawa K."/>
            <person name="Otani M."/>
            <person name="Fukuda T."/>
            <person name="Manabe T."/>
            <person name="Gomi K."/>
            <person name="Tabuchi M."/>
            <person name="Akimitsu K."/>
            <person name="Kataoka I."/>
        </authorList>
    </citation>
    <scope>NUCLEOTIDE SEQUENCE [LARGE SCALE GENOMIC DNA]</scope>
    <source>
        <strain evidence="4">cv. Fuchu</strain>
    </source>
</reference>
<protein>
    <submittedName>
        <fullName evidence="3">Uncharacterized protein</fullName>
    </submittedName>
</protein>
<dbReference type="Proteomes" id="UP000585474">
    <property type="component" value="Unassembled WGS sequence"/>
</dbReference>
<feature type="compositionally biased region" description="Acidic residues" evidence="2">
    <location>
        <begin position="188"/>
        <end position="201"/>
    </location>
</feature>
<feature type="region of interest" description="Disordered" evidence="2">
    <location>
        <begin position="23"/>
        <end position="42"/>
    </location>
</feature>
<keyword evidence="1" id="KW-0175">Coiled coil</keyword>
<keyword evidence="4" id="KW-1185">Reference proteome</keyword>
<evidence type="ECO:0000313" key="4">
    <source>
        <dbReference type="Proteomes" id="UP000585474"/>
    </source>
</evidence>